<dbReference type="EMBL" id="BAAASJ010000007">
    <property type="protein sequence ID" value="GAA2622466.1"/>
    <property type="molecule type" value="Genomic_DNA"/>
</dbReference>
<accession>A0ABP6CNK5</accession>
<sequence length="142" mass="15502">MTLTVDEVMARRELPEPTERVIFQVEDLYGLSKGTARFPLNETESIDTGQMCLMTDPKSSATTNMGVVDFESRKMRVRYGVQVVFPGLHELVMSGKHDLSLLGPVRAVATDECTLTGELNGWRALGCLELLPGSLWAGAKGG</sequence>
<dbReference type="RefSeq" id="WP_344387406.1">
    <property type="nucleotide sequence ID" value="NZ_BAAASJ010000007.1"/>
</dbReference>
<comment type="caution">
    <text evidence="1">The sequence shown here is derived from an EMBL/GenBank/DDBJ whole genome shotgun (WGS) entry which is preliminary data.</text>
</comment>
<organism evidence="1 2">
    <name type="scientific">Streptomyces vastus</name>
    <dbReference type="NCBI Taxonomy" id="285451"/>
    <lineage>
        <taxon>Bacteria</taxon>
        <taxon>Bacillati</taxon>
        <taxon>Actinomycetota</taxon>
        <taxon>Actinomycetes</taxon>
        <taxon>Kitasatosporales</taxon>
        <taxon>Streptomycetaceae</taxon>
        <taxon>Streptomyces</taxon>
    </lineage>
</organism>
<reference evidence="2" key="1">
    <citation type="journal article" date="2019" name="Int. J. Syst. Evol. Microbiol.">
        <title>The Global Catalogue of Microorganisms (GCM) 10K type strain sequencing project: providing services to taxonomists for standard genome sequencing and annotation.</title>
        <authorList>
            <consortium name="The Broad Institute Genomics Platform"/>
            <consortium name="The Broad Institute Genome Sequencing Center for Infectious Disease"/>
            <person name="Wu L."/>
            <person name="Ma J."/>
        </authorList>
    </citation>
    <scope>NUCLEOTIDE SEQUENCE [LARGE SCALE GENOMIC DNA]</scope>
    <source>
        <strain evidence="2">JCM 4524</strain>
    </source>
</reference>
<proteinExistence type="predicted"/>
<evidence type="ECO:0000313" key="1">
    <source>
        <dbReference type="EMBL" id="GAA2622466.1"/>
    </source>
</evidence>
<evidence type="ECO:0000313" key="2">
    <source>
        <dbReference type="Proteomes" id="UP001500151"/>
    </source>
</evidence>
<keyword evidence="2" id="KW-1185">Reference proteome</keyword>
<dbReference type="Proteomes" id="UP001500151">
    <property type="component" value="Unassembled WGS sequence"/>
</dbReference>
<protein>
    <submittedName>
        <fullName evidence="1">Uncharacterized protein</fullName>
    </submittedName>
</protein>
<name>A0ABP6CNK5_9ACTN</name>
<gene>
    <name evidence="1" type="ORF">GCM10010307_07050</name>
</gene>